<comment type="caution">
    <text evidence="1">The sequence shown here is derived from an EMBL/GenBank/DDBJ whole genome shotgun (WGS) entry which is preliminary data.</text>
</comment>
<gene>
    <name evidence="1" type="ORF">S03H2_59107</name>
</gene>
<reference evidence="1" key="1">
    <citation type="journal article" date="2014" name="Front. Microbiol.">
        <title>High frequency of phylogenetically diverse reductive dehalogenase-homologous genes in deep subseafloor sedimentary metagenomes.</title>
        <authorList>
            <person name="Kawai M."/>
            <person name="Futagami T."/>
            <person name="Toyoda A."/>
            <person name="Takaki Y."/>
            <person name="Nishi S."/>
            <person name="Hori S."/>
            <person name="Arai W."/>
            <person name="Tsubouchi T."/>
            <person name="Morono Y."/>
            <person name="Uchiyama I."/>
            <person name="Ito T."/>
            <person name="Fujiyama A."/>
            <person name="Inagaki F."/>
            <person name="Takami H."/>
        </authorList>
    </citation>
    <scope>NUCLEOTIDE SEQUENCE</scope>
    <source>
        <strain evidence="1">Expedition CK06-06</strain>
    </source>
</reference>
<sequence length="36" mass="4214">MKDNPSIGLRMIKYGFLLPHRVYFASLTHPKKKLRG</sequence>
<organism evidence="1">
    <name type="scientific">marine sediment metagenome</name>
    <dbReference type="NCBI Taxonomy" id="412755"/>
    <lineage>
        <taxon>unclassified sequences</taxon>
        <taxon>metagenomes</taxon>
        <taxon>ecological metagenomes</taxon>
    </lineage>
</organism>
<dbReference type="EMBL" id="BARU01037990">
    <property type="protein sequence ID" value="GAH79695.1"/>
    <property type="molecule type" value="Genomic_DNA"/>
</dbReference>
<evidence type="ECO:0000313" key="1">
    <source>
        <dbReference type="EMBL" id="GAH79695.1"/>
    </source>
</evidence>
<feature type="non-terminal residue" evidence="1">
    <location>
        <position position="36"/>
    </location>
</feature>
<name>X1JDU7_9ZZZZ</name>
<accession>X1JDU7</accession>
<protein>
    <submittedName>
        <fullName evidence="1">Uncharacterized protein</fullName>
    </submittedName>
</protein>
<dbReference type="AlphaFoldDB" id="X1JDU7"/>
<proteinExistence type="predicted"/>